<evidence type="ECO:0000313" key="4">
    <source>
        <dbReference type="Proteomes" id="UP001500171"/>
    </source>
</evidence>
<dbReference type="EMBL" id="BAABHY010000006">
    <property type="protein sequence ID" value="GAA5113771.1"/>
    <property type="molecule type" value="Genomic_DNA"/>
</dbReference>
<keyword evidence="4" id="KW-1185">Reference proteome</keyword>
<accession>A0ABP9NBG8</accession>
<keyword evidence="1 2" id="KW-0732">Signal</keyword>
<gene>
    <name evidence="3" type="ORF">GCM10023211_22410</name>
</gene>
<evidence type="ECO:0000256" key="1">
    <source>
        <dbReference type="ARBA" id="ARBA00022729"/>
    </source>
</evidence>
<feature type="chain" id="PRO_5045598548" evidence="2">
    <location>
        <begin position="23"/>
        <end position="351"/>
    </location>
</feature>
<organism evidence="3 4">
    <name type="scientific">Orbus sasakiae</name>
    <dbReference type="NCBI Taxonomy" id="1078475"/>
    <lineage>
        <taxon>Bacteria</taxon>
        <taxon>Pseudomonadati</taxon>
        <taxon>Pseudomonadota</taxon>
        <taxon>Gammaproteobacteria</taxon>
        <taxon>Orbales</taxon>
        <taxon>Orbaceae</taxon>
        <taxon>Orbus</taxon>
    </lineage>
</organism>
<dbReference type="Gene3D" id="3.40.190.10">
    <property type="entry name" value="Periplasmic binding protein-like II"/>
    <property type="match status" value="2"/>
</dbReference>
<feature type="signal peptide" evidence="2">
    <location>
        <begin position="1"/>
        <end position="22"/>
    </location>
</feature>
<name>A0ABP9NBG8_9GAMM</name>
<dbReference type="Pfam" id="PF13343">
    <property type="entry name" value="SBP_bac_6"/>
    <property type="match status" value="1"/>
</dbReference>
<dbReference type="Proteomes" id="UP001500171">
    <property type="component" value="Unassembled WGS sequence"/>
</dbReference>
<sequence length="351" mass="39606">MKKLILGSMLAGVMVYSFTVQANDDLATIEKLARQEGVVNSVGMPDTWANWKDTWQQITAKYQLEHVDTDMSSAQEIAKFSNEKYNASADIGDVGISFGPIAVKKGVTQPYKPTTWQQIPQWAKDKEGHWAVAYTGTIAFIVNKRLVKDIPTSWRDLLNGQYVVTVGDMLTGAQSVNALLAASYSFGGDEKNLMPGIEFFQKLAKQNRLNLSNPTIASLEKEEVEVAIMWDFNGLNYRDIIDRDRFEVLIPSDGSVMSGYTTIINRFAKHPNAAKLAREYIFSDQGQINLALGYARPIRSEFITFPAEAQNKLLPAEQYKNVYIIKDFDVWEKTTRTIPQLWQEHVVSEMQ</sequence>
<comment type="caution">
    <text evidence="3">The sequence shown here is derived from an EMBL/GenBank/DDBJ whole genome shotgun (WGS) entry which is preliminary data.</text>
</comment>
<dbReference type="PANTHER" id="PTHR30006">
    <property type="entry name" value="THIAMINE-BINDING PERIPLASMIC PROTEIN-RELATED"/>
    <property type="match status" value="1"/>
</dbReference>
<dbReference type="RefSeq" id="WP_345492263.1">
    <property type="nucleotide sequence ID" value="NZ_BAABHY010000006.1"/>
</dbReference>
<dbReference type="SUPFAM" id="SSF53850">
    <property type="entry name" value="Periplasmic binding protein-like II"/>
    <property type="match status" value="1"/>
</dbReference>
<evidence type="ECO:0000256" key="2">
    <source>
        <dbReference type="SAM" id="SignalP"/>
    </source>
</evidence>
<protein>
    <submittedName>
        <fullName evidence="3">Extracellular solute-binding protein</fullName>
    </submittedName>
</protein>
<evidence type="ECO:0000313" key="3">
    <source>
        <dbReference type="EMBL" id="GAA5113771.1"/>
    </source>
</evidence>
<reference evidence="4" key="1">
    <citation type="journal article" date="2019" name="Int. J. Syst. Evol. Microbiol.">
        <title>The Global Catalogue of Microorganisms (GCM) 10K type strain sequencing project: providing services to taxonomists for standard genome sequencing and annotation.</title>
        <authorList>
            <consortium name="The Broad Institute Genomics Platform"/>
            <consortium name="The Broad Institute Genome Sequencing Center for Infectious Disease"/>
            <person name="Wu L."/>
            <person name="Ma J."/>
        </authorList>
    </citation>
    <scope>NUCLEOTIDE SEQUENCE [LARGE SCALE GENOMIC DNA]</scope>
    <source>
        <strain evidence="4">JCM 18050</strain>
    </source>
</reference>
<dbReference type="PANTHER" id="PTHR30006:SF2">
    <property type="entry name" value="ABC TRANSPORTER SUBSTRATE-BINDING PROTEIN"/>
    <property type="match status" value="1"/>
</dbReference>
<proteinExistence type="predicted"/>